<protein>
    <submittedName>
        <fullName evidence="1">Uncharacterized protein</fullName>
    </submittedName>
</protein>
<dbReference type="AlphaFoldDB" id="W7DU56"/>
<dbReference type="HOGENOM" id="CLU_3111830_0_0_1"/>
<name>W7DU56_BIPV3</name>
<accession>W7DU56</accession>
<proteinExistence type="predicted"/>
<keyword evidence="2" id="KW-1185">Reference proteome</keyword>
<reference evidence="1 2" key="1">
    <citation type="journal article" date="2013" name="PLoS Genet.">
        <title>Comparative genome structure, secondary metabolite, and effector coding capacity across Cochliobolus pathogens.</title>
        <authorList>
            <person name="Condon B.J."/>
            <person name="Leng Y."/>
            <person name="Wu D."/>
            <person name="Bushley K.E."/>
            <person name="Ohm R.A."/>
            <person name="Otillar R."/>
            <person name="Martin J."/>
            <person name="Schackwitz W."/>
            <person name="Grimwood J."/>
            <person name="MohdZainudin N."/>
            <person name="Xue C."/>
            <person name="Wang R."/>
            <person name="Manning V.A."/>
            <person name="Dhillon B."/>
            <person name="Tu Z.J."/>
            <person name="Steffenson B.J."/>
            <person name="Salamov A."/>
            <person name="Sun H."/>
            <person name="Lowry S."/>
            <person name="LaButti K."/>
            <person name="Han J."/>
            <person name="Copeland A."/>
            <person name="Lindquist E."/>
            <person name="Barry K."/>
            <person name="Schmutz J."/>
            <person name="Baker S.E."/>
            <person name="Ciuffetti L.M."/>
            <person name="Grigoriev I.V."/>
            <person name="Zhong S."/>
            <person name="Turgeon B.G."/>
        </authorList>
    </citation>
    <scope>NUCLEOTIDE SEQUENCE [LARGE SCALE GENOMIC DNA]</scope>
    <source>
        <strain evidence="1 2">FI3</strain>
    </source>
</reference>
<gene>
    <name evidence="1" type="ORF">COCVIDRAFT_113527</name>
</gene>
<evidence type="ECO:0000313" key="2">
    <source>
        <dbReference type="Proteomes" id="UP000054337"/>
    </source>
</evidence>
<dbReference type="GeneID" id="26250372"/>
<dbReference type="Proteomes" id="UP000054337">
    <property type="component" value="Unassembled WGS sequence"/>
</dbReference>
<dbReference type="EMBL" id="KI968840">
    <property type="protein sequence ID" value="EUN21638.1"/>
    <property type="molecule type" value="Genomic_DNA"/>
</dbReference>
<sequence length="51" mass="5664">RSRRRWALTLSTVASAAALIHSILSDKYYSGARTAIPTITVRARLPPRIDI</sequence>
<evidence type="ECO:0000313" key="1">
    <source>
        <dbReference type="EMBL" id="EUN21638.1"/>
    </source>
</evidence>
<feature type="non-terminal residue" evidence="1">
    <location>
        <position position="1"/>
    </location>
</feature>
<organism evidence="1 2">
    <name type="scientific">Bipolaris victoriae (strain FI3)</name>
    <name type="common">Victoria blight of oats agent</name>
    <name type="synonym">Cochliobolus victoriae</name>
    <dbReference type="NCBI Taxonomy" id="930091"/>
    <lineage>
        <taxon>Eukaryota</taxon>
        <taxon>Fungi</taxon>
        <taxon>Dikarya</taxon>
        <taxon>Ascomycota</taxon>
        <taxon>Pezizomycotina</taxon>
        <taxon>Dothideomycetes</taxon>
        <taxon>Pleosporomycetidae</taxon>
        <taxon>Pleosporales</taxon>
        <taxon>Pleosporineae</taxon>
        <taxon>Pleosporaceae</taxon>
        <taxon>Bipolaris</taxon>
    </lineage>
</organism>
<dbReference type="RefSeq" id="XP_014551212.1">
    <property type="nucleotide sequence ID" value="XM_014695726.1"/>
</dbReference>